<accession>A0A1B3D900</accession>
<dbReference type="PANTHER" id="PTHR43857:SF1">
    <property type="entry name" value="YJGH FAMILY PROTEIN"/>
    <property type="match status" value="1"/>
</dbReference>
<organism evidence="1 2">
    <name type="scientific">Pseudomonas fluorescens</name>
    <dbReference type="NCBI Taxonomy" id="294"/>
    <lineage>
        <taxon>Bacteria</taxon>
        <taxon>Pseudomonadati</taxon>
        <taxon>Pseudomonadota</taxon>
        <taxon>Gammaproteobacteria</taxon>
        <taxon>Pseudomonadales</taxon>
        <taxon>Pseudomonadaceae</taxon>
        <taxon>Pseudomonas</taxon>
    </lineage>
</organism>
<dbReference type="AlphaFoldDB" id="A0A1B3D900"/>
<dbReference type="RefSeq" id="WP_024075396.1">
    <property type="nucleotide sequence ID" value="NZ_CP015637.1"/>
</dbReference>
<sequence length="133" mass="14714">MNNDPIQRCFSAAKWEKAGGYCRALRAGNIIVTSGTVAFDEDGNPYAPNDVYLQTRRCLEIIEAALQQLGTDRTRIIATRMYTTNVNWWPEIAKAHKAFFDGCEPTTMLLGVCALIGPEYLVEIEAQAQAATP</sequence>
<dbReference type="Proteomes" id="UP000593833">
    <property type="component" value="Chromosome"/>
</dbReference>
<dbReference type="SUPFAM" id="SSF55298">
    <property type="entry name" value="YjgF-like"/>
    <property type="match status" value="1"/>
</dbReference>
<gene>
    <name evidence="1" type="ORF">IM720_17055</name>
</gene>
<dbReference type="EMBL" id="CP063233">
    <property type="protein sequence ID" value="QOU02440.1"/>
    <property type="molecule type" value="Genomic_DNA"/>
</dbReference>
<evidence type="ECO:0000313" key="1">
    <source>
        <dbReference type="EMBL" id="QOU02440.1"/>
    </source>
</evidence>
<dbReference type="InterPro" id="IPR035959">
    <property type="entry name" value="RutC-like_sf"/>
</dbReference>
<dbReference type="PANTHER" id="PTHR43857">
    <property type="entry name" value="BLR7761 PROTEIN"/>
    <property type="match status" value="1"/>
</dbReference>
<dbReference type="OrthoDB" id="9799840at2"/>
<dbReference type="Pfam" id="PF01042">
    <property type="entry name" value="Ribonuc_L-PSP"/>
    <property type="match status" value="1"/>
</dbReference>
<dbReference type="Gene3D" id="3.30.1330.40">
    <property type="entry name" value="RutC-like"/>
    <property type="match status" value="1"/>
</dbReference>
<name>A0A1B3D900_PSEFL</name>
<dbReference type="InterPro" id="IPR006175">
    <property type="entry name" value="YjgF/YER057c/UK114"/>
</dbReference>
<evidence type="ECO:0000313" key="2">
    <source>
        <dbReference type="Proteomes" id="UP000593833"/>
    </source>
</evidence>
<reference evidence="1 2" key="1">
    <citation type="submission" date="2020-10" db="EMBL/GenBank/DDBJ databases">
        <title>Complete genome sequence of a novel Pseudomonas fluorescens strain isolated from the flower of kumarahou (Pomaderris kumeraho).</title>
        <authorList>
            <person name="Summers M.C."/>
            <person name="Nowak V."/>
            <person name="Fairhurst M.J."/>
            <person name="Owen J.G."/>
            <person name="Gerth M.L."/>
            <person name="Patrick W.M."/>
        </authorList>
    </citation>
    <scope>NUCLEOTIDE SEQUENCE [LARGE SCALE GENOMIC DNA]</scope>
    <source>
        <strain evidence="1 2">KF1</strain>
    </source>
</reference>
<proteinExistence type="predicted"/>
<protein>
    <submittedName>
        <fullName evidence="1">RidA family protein</fullName>
    </submittedName>
</protein>
<dbReference type="CDD" id="cd06154">
    <property type="entry name" value="YjgF_YER057c_UK114_like_6"/>
    <property type="match status" value="1"/>
</dbReference>